<comment type="subcellular location">
    <subcellularLocation>
        <location evidence="1">Cell surface</location>
    </subcellularLocation>
</comment>
<accession>A0A418JGH9</accession>
<dbReference type="GO" id="GO:0030420">
    <property type="term" value="P:establishment of competence for transformation"/>
    <property type="evidence" value="ECO:0007669"/>
    <property type="project" value="UniProtKB-KW"/>
</dbReference>
<sequence length="148" mass="17209">MVAKLLSHKQGFTLVEFILVLTIISLVVFLTVVNHTENLNPTDIESHISLLTSRIDFYQSLAIKQKQPVLLLFRPYHNDMKVQIGHKTPIFISLKPLILSNRSNLDYLQFNSKGQISKFGTLHFTYQHTHFALIFHIEQGRYRISFEN</sequence>
<evidence type="ECO:0000256" key="2">
    <source>
        <dbReference type="ARBA" id="ARBA00023287"/>
    </source>
</evidence>
<protein>
    <submittedName>
        <fullName evidence="3">Prepilin-type N-terminal cleavage/methylation domain-containing protein</fullName>
    </submittedName>
</protein>
<dbReference type="Pfam" id="PF07963">
    <property type="entry name" value="N_methyl"/>
    <property type="match status" value="1"/>
</dbReference>
<evidence type="ECO:0000256" key="1">
    <source>
        <dbReference type="ARBA" id="ARBA00004241"/>
    </source>
</evidence>
<dbReference type="PIRSF" id="PIRSF021292">
    <property type="entry name" value="Competence_ComGD"/>
    <property type="match status" value="1"/>
</dbReference>
<reference evidence="3 4" key="1">
    <citation type="journal article" date="2016" name="Front. Microbiol.">
        <title>Comprehensive Phylogenetic Analysis of Bovine Non-aureus Staphylococci Species Based on Whole-Genome Sequencing.</title>
        <authorList>
            <person name="Naushad S."/>
            <person name="Barkema H.W."/>
            <person name="Luby C."/>
            <person name="Condas L.A."/>
            <person name="Nobrega D.B."/>
            <person name="Carson D.A."/>
            <person name="De Buck J."/>
        </authorList>
    </citation>
    <scope>NUCLEOTIDE SEQUENCE [LARGE SCALE GENOMIC DNA]</scope>
    <source>
        <strain evidence="3 4">SNUC 5959</strain>
    </source>
</reference>
<dbReference type="STRING" id="1284.SHYC_06875"/>
<dbReference type="SUPFAM" id="SSF54523">
    <property type="entry name" value="Pili subunits"/>
    <property type="match status" value="1"/>
</dbReference>
<dbReference type="NCBIfam" id="TIGR02532">
    <property type="entry name" value="IV_pilin_GFxxxE"/>
    <property type="match status" value="1"/>
</dbReference>
<gene>
    <name evidence="3" type="ORF">BUZ57_11220</name>
</gene>
<dbReference type="EMBL" id="QXVO01000047">
    <property type="protein sequence ID" value="RIO43209.1"/>
    <property type="molecule type" value="Genomic_DNA"/>
</dbReference>
<evidence type="ECO:0000313" key="4">
    <source>
        <dbReference type="Proteomes" id="UP000285625"/>
    </source>
</evidence>
<dbReference type="InterPro" id="IPR016785">
    <property type="entry name" value="ComGD"/>
</dbReference>
<dbReference type="AlphaFoldDB" id="A0A418JGH9"/>
<dbReference type="InterPro" id="IPR012902">
    <property type="entry name" value="N_methyl_site"/>
</dbReference>
<organism evidence="3 4">
    <name type="scientific">Staphylococcus hyicus</name>
    <dbReference type="NCBI Taxonomy" id="1284"/>
    <lineage>
        <taxon>Bacteria</taxon>
        <taxon>Bacillati</taxon>
        <taxon>Bacillota</taxon>
        <taxon>Bacilli</taxon>
        <taxon>Bacillales</taxon>
        <taxon>Staphylococcaceae</taxon>
        <taxon>Staphylococcus</taxon>
    </lineage>
</organism>
<dbReference type="InterPro" id="IPR045584">
    <property type="entry name" value="Pilin-like"/>
</dbReference>
<name>A0A418JGH9_STAHY</name>
<dbReference type="GO" id="GO:0009986">
    <property type="term" value="C:cell surface"/>
    <property type="evidence" value="ECO:0007669"/>
    <property type="project" value="UniProtKB-SubCell"/>
</dbReference>
<dbReference type="Proteomes" id="UP000285625">
    <property type="component" value="Unassembled WGS sequence"/>
</dbReference>
<evidence type="ECO:0000313" key="3">
    <source>
        <dbReference type="EMBL" id="RIO43209.1"/>
    </source>
</evidence>
<comment type="caution">
    <text evidence="3">The sequence shown here is derived from an EMBL/GenBank/DDBJ whole genome shotgun (WGS) entry which is preliminary data.</text>
</comment>
<proteinExistence type="predicted"/>
<keyword evidence="2" id="KW-0178">Competence</keyword>
<dbReference type="NCBIfam" id="NF040982">
    <property type="entry name" value="ComGD"/>
    <property type="match status" value="1"/>
</dbReference>
<dbReference type="PROSITE" id="PS00409">
    <property type="entry name" value="PROKAR_NTER_METHYL"/>
    <property type="match status" value="1"/>
</dbReference>